<accession>A0A2M9D5J7</accession>
<feature type="domain" description="D-isomer specific 2-hydroxyacid dehydrogenase NAD-binding" evidence="3">
    <location>
        <begin position="99"/>
        <end position="270"/>
    </location>
</feature>
<dbReference type="Gene3D" id="3.40.50.720">
    <property type="entry name" value="NAD(P)-binding Rossmann-like Domain"/>
    <property type="match status" value="2"/>
</dbReference>
<dbReference type="GO" id="GO:0051287">
    <property type="term" value="F:NAD binding"/>
    <property type="evidence" value="ECO:0007669"/>
    <property type="project" value="InterPro"/>
</dbReference>
<gene>
    <name evidence="4" type="ORF">CLV85_0057</name>
</gene>
<keyword evidence="5" id="KW-1185">Reference proteome</keyword>
<dbReference type="AlphaFoldDB" id="A0A2M9D5J7"/>
<evidence type="ECO:0000259" key="3">
    <source>
        <dbReference type="Pfam" id="PF02826"/>
    </source>
</evidence>
<evidence type="ECO:0000313" key="4">
    <source>
        <dbReference type="EMBL" id="PJJ80890.1"/>
    </source>
</evidence>
<dbReference type="GO" id="GO:0016616">
    <property type="term" value="F:oxidoreductase activity, acting on the CH-OH group of donors, NAD or NADP as acceptor"/>
    <property type="evidence" value="ECO:0007669"/>
    <property type="project" value="UniProtKB-ARBA"/>
</dbReference>
<protein>
    <submittedName>
        <fullName evidence="4">Phosphoglycerate dehydrogenase-like enzyme</fullName>
    </submittedName>
</protein>
<dbReference type="SUPFAM" id="SSF51735">
    <property type="entry name" value="NAD(P)-binding Rossmann-fold domains"/>
    <property type="match status" value="1"/>
</dbReference>
<dbReference type="PROSITE" id="PS00671">
    <property type="entry name" value="D_2_HYDROXYACID_DH_3"/>
    <property type="match status" value="1"/>
</dbReference>
<evidence type="ECO:0000313" key="5">
    <source>
        <dbReference type="Proteomes" id="UP000231742"/>
    </source>
</evidence>
<evidence type="ECO:0000256" key="2">
    <source>
        <dbReference type="ARBA" id="ARBA00023027"/>
    </source>
</evidence>
<dbReference type="PANTHER" id="PTHR43333">
    <property type="entry name" value="2-HACID_DH_C DOMAIN-CONTAINING PROTEIN"/>
    <property type="match status" value="1"/>
</dbReference>
<dbReference type="EMBL" id="PGFH01000001">
    <property type="protein sequence ID" value="PJJ80890.1"/>
    <property type="molecule type" value="Genomic_DNA"/>
</dbReference>
<proteinExistence type="predicted"/>
<name>A0A2M9D5J7_9MICO</name>
<keyword evidence="2" id="KW-0520">NAD</keyword>
<keyword evidence="1" id="KW-0560">Oxidoreductase</keyword>
<organism evidence="4 5">
    <name type="scientific">Salinibacterium amurskyense</name>
    <dbReference type="NCBI Taxonomy" id="205941"/>
    <lineage>
        <taxon>Bacteria</taxon>
        <taxon>Bacillati</taxon>
        <taxon>Actinomycetota</taxon>
        <taxon>Actinomycetes</taxon>
        <taxon>Micrococcales</taxon>
        <taxon>Microbacteriaceae</taxon>
        <taxon>Salinibacterium</taxon>
    </lineage>
</organism>
<dbReference type="Proteomes" id="UP000231742">
    <property type="component" value="Unassembled WGS sequence"/>
</dbReference>
<reference evidence="4 5" key="1">
    <citation type="submission" date="2017-11" db="EMBL/GenBank/DDBJ databases">
        <title>Genomic Encyclopedia of Archaeal and Bacterial Type Strains, Phase II (KMG-II): From Individual Species to Whole Genera.</title>
        <authorList>
            <person name="Goeker M."/>
        </authorList>
    </citation>
    <scope>NUCLEOTIDE SEQUENCE [LARGE SCALE GENOMIC DNA]</scope>
    <source>
        <strain evidence="4 5">DSM 16400</strain>
    </source>
</reference>
<dbReference type="InterPro" id="IPR006140">
    <property type="entry name" value="D-isomer_DH_NAD-bd"/>
</dbReference>
<dbReference type="InterPro" id="IPR036291">
    <property type="entry name" value="NAD(P)-bd_dom_sf"/>
</dbReference>
<dbReference type="OrthoDB" id="4324715at2"/>
<sequence>MITIALPDQQIFDRLAPQLPDANVIVWCPADGAPPVHIDLVLVGYLGASGGLGAFAGMDVAAIQSQSLGYDGIENRLPAGITYCNAVGVHEASTAELAVGMIISEQRGFPAHFANQQTGTWDQHEQPGVAGKTVVIVGAGGVGNQIADKLAPFDANVVRVARSNRSDERGAVQSMDALPSLLAKADIVAIAVPLSEATTNLVDAAFLEAMKPGALLVNVSRGKIVDTDALVAAASAGHVRAALDVTEPEPLPSDHPLWSTPGVTITPHIGGATSAMHARVDALMREQTRRLVAGEPLAHVVVDGR</sequence>
<dbReference type="InterPro" id="IPR029753">
    <property type="entry name" value="D-isomer_DH_CS"/>
</dbReference>
<evidence type="ECO:0000256" key="1">
    <source>
        <dbReference type="ARBA" id="ARBA00023002"/>
    </source>
</evidence>
<dbReference type="PANTHER" id="PTHR43333:SF1">
    <property type="entry name" value="D-ISOMER SPECIFIC 2-HYDROXYACID DEHYDROGENASE NAD-BINDING DOMAIN-CONTAINING PROTEIN"/>
    <property type="match status" value="1"/>
</dbReference>
<dbReference type="Pfam" id="PF02826">
    <property type="entry name" value="2-Hacid_dh_C"/>
    <property type="match status" value="1"/>
</dbReference>
<dbReference type="RefSeq" id="WP_100387629.1">
    <property type="nucleotide sequence ID" value="NZ_BMZU01000001.1"/>
</dbReference>
<comment type="caution">
    <text evidence="4">The sequence shown here is derived from an EMBL/GenBank/DDBJ whole genome shotgun (WGS) entry which is preliminary data.</text>
</comment>